<dbReference type="Pfam" id="PF03167">
    <property type="entry name" value="UDG"/>
    <property type="match status" value="1"/>
</dbReference>
<evidence type="ECO:0000313" key="6">
    <source>
        <dbReference type="Proteomes" id="UP001500866"/>
    </source>
</evidence>
<keyword evidence="1" id="KW-0227">DNA damage</keyword>
<evidence type="ECO:0000256" key="1">
    <source>
        <dbReference type="ARBA" id="ARBA00022763"/>
    </source>
</evidence>
<organism evidence="5 6">
    <name type="scientific">Virgibacillus siamensis</name>
    <dbReference type="NCBI Taxonomy" id="480071"/>
    <lineage>
        <taxon>Bacteria</taxon>
        <taxon>Bacillati</taxon>
        <taxon>Bacillota</taxon>
        <taxon>Bacilli</taxon>
        <taxon>Bacillales</taxon>
        <taxon>Bacillaceae</taxon>
        <taxon>Virgibacillus</taxon>
    </lineage>
</organism>
<dbReference type="InterPro" id="IPR005122">
    <property type="entry name" value="Uracil-DNA_glycosylase-like"/>
</dbReference>
<dbReference type="EMBL" id="BAAADS010000023">
    <property type="protein sequence ID" value="GAA0610234.1"/>
    <property type="molecule type" value="Genomic_DNA"/>
</dbReference>
<dbReference type="InterPro" id="IPR015637">
    <property type="entry name" value="MUG/TDG"/>
</dbReference>
<feature type="domain" description="Uracil-DNA glycosylase-like" evidence="4">
    <location>
        <begin position="4"/>
        <end position="146"/>
    </location>
</feature>
<evidence type="ECO:0000256" key="3">
    <source>
        <dbReference type="ARBA" id="ARBA00023204"/>
    </source>
</evidence>
<keyword evidence="6" id="KW-1185">Reference proteome</keyword>
<proteinExistence type="predicted"/>
<gene>
    <name evidence="5" type="ORF">GCM10009001_29420</name>
</gene>
<dbReference type="CDD" id="cd10028">
    <property type="entry name" value="UDG-F2_TDG_MUG"/>
    <property type="match status" value="1"/>
</dbReference>
<evidence type="ECO:0000256" key="2">
    <source>
        <dbReference type="ARBA" id="ARBA00022801"/>
    </source>
</evidence>
<dbReference type="PANTHER" id="PTHR12159">
    <property type="entry name" value="G/T AND G/U MISMATCH-SPECIFIC DNA GLYCOSYLASE"/>
    <property type="match status" value="1"/>
</dbReference>
<accession>A0ABP3RLX0</accession>
<reference evidence="6" key="1">
    <citation type="journal article" date="2019" name="Int. J. Syst. Evol. Microbiol.">
        <title>The Global Catalogue of Microorganisms (GCM) 10K type strain sequencing project: providing services to taxonomists for standard genome sequencing and annotation.</title>
        <authorList>
            <consortium name="The Broad Institute Genomics Platform"/>
            <consortium name="The Broad Institute Genome Sequencing Center for Infectious Disease"/>
            <person name="Wu L."/>
            <person name="Ma J."/>
        </authorList>
    </citation>
    <scope>NUCLEOTIDE SEQUENCE [LARGE SCALE GENOMIC DNA]</scope>
    <source>
        <strain evidence="6">JCM 15395</strain>
    </source>
</reference>
<keyword evidence="3" id="KW-0234">DNA repair</keyword>
<dbReference type="InterPro" id="IPR036895">
    <property type="entry name" value="Uracil-DNA_glycosylase-like_sf"/>
</dbReference>
<sequence>MLPDLLKDDLNVIFCGTAVGNQSAKNGDYYSNPRNKFWTILYKVGLTQLKLDPIDYKELLTYGIGLTDLVKDWNGNDKDIKKEQYDVEKLSRTISDYQPKFLCFNGKGAAKEYLNRRITYYGLQPETYYSTSIYVAPSTSGAANRYWDDAYWFELANLIQN</sequence>
<evidence type="ECO:0000259" key="4">
    <source>
        <dbReference type="Pfam" id="PF03167"/>
    </source>
</evidence>
<dbReference type="Proteomes" id="UP001500866">
    <property type="component" value="Unassembled WGS sequence"/>
</dbReference>
<comment type="caution">
    <text evidence="5">The sequence shown here is derived from an EMBL/GenBank/DDBJ whole genome shotgun (WGS) entry which is preliminary data.</text>
</comment>
<keyword evidence="2" id="KW-0378">Hydrolase</keyword>
<evidence type="ECO:0000313" key="5">
    <source>
        <dbReference type="EMBL" id="GAA0610234.1"/>
    </source>
</evidence>
<dbReference type="PANTHER" id="PTHR12159:SF9">
    <property type="entry name" value="G_T MISMATCH-SPECIFIC THYMINE DNA GLYCOSYLASE"/>
    <property type="match status" value="1"/>
</dbReference>
<dbReference type="SUPFAM" id="SSF52141">
    <property type="entry name" value="Uracil-DNA glycosylase-like"/>
    <property type="match status" value="1"/>
</dbReference>
<name>A0ABP3RLX0_9BACI</name>
<dbReference type="Gene3D" id="3.40.470.10">
    <property type="entry name" value="Uracil-DNA glycosylase-like domain"/>
    <property type="match status" value="1"/>
</dbReference>
<protein>
    <submittedName>
        <fullName evidence="5">Mismatch-specific DNA-glycosylase</fullName>
    </submittedName>
</protein>